<dbReference type="EMBL" id="CP025938">
    <property type="protein sequence ID" value="AUS06723.1"/>
    <property type="molecule type" value="Genomic_DNA"/>
</dbReference>
<dbReference type="KEGG" id="taj:C1A40_15295"/>
<dbReference type="Proteomes" id="UP000236592">
    <property type="component" value="Chromosome"/>
</dbReference>
<proteinExistence type="predicted"/>
<dbReference type="AlphaFoldDB" id="A0A2I7SLD0"/>
<reference evidence="2" key="1">
    <citation type="submission" date="2018-01" db="EMBL/GenBank/DDBJ databases">
        <title>Complete genome of Tamlana sp. UJ94.</title>
        <authorList>
            <person name="Jung J."/>
            <person name="Chung D."/>
            <person name="Bae S.S."/>
            <person name="Baek K."/>
        </authorList>
    </citation>
    <scope>NUCLEOTIDE SEQUENCE [LARGE SCALE GENOMIC DNA]</scope>
    <source>
        <strain evidence="2">UJ94</strain>
    </source>
</reference>
<accession>A0A2I7SLD0</accession>
<organism evidence="1 2">
    <name type="scientific">Pseudotamlana carrageenivorans</name>
    <dbReference type="NCBI Taxonomy" id="2069432"/>
    <lineage>
        <taxon>Bacteria</taxon>
        <taxon>Pseudomonadati</taxon>
        <taxon>Bacteroidota</taxon>
        <taxon>Flavobacteriia</taxon>
        <taxon>Flavobacteriales</taxon>
        <taxon>Flavobacteriaceae</taxon>
        <taxon>Pseudotamlana</taxon>
    </lineage>
</organism>
<gene>
    <name evidence="1" type="ORF">C1A40_15295</name>
</gene>
<evidence type="ECO:0000313" key="1">
    <source>
        <dbReference type="EMBL" id="AUS06723.1"/>
    </source>
</evidence>
<protein>
    <submittedName>
        <fullName evidence="1">Uncharacterized protein</fullName>
    </submittedName>
</protein>
<sequence>MTKLIDILPDDYRDKLPASVFFIEKKNVITQINELHYAKSKLYNTDKMRCYLYYKSAFL</sequence>
<name>A0A2I7SLD0_9FLAO</name>
<keyword evidence="2" id="KW-1185">Reference proteome</keyword>
<evidence type="ECO:0000313" key="2">
    <source>
        <dbReference type="Proteomes" id="UP000236592"/>
    </source>
</evidence>